<dbReference type="InterPro" id="IPR042095">
    <property type="entry name" value="SUMF_sf"/>
</dbReference>
<dbReference type="GO" id="GO:0120147">
    <property type="term" value="F:formylglycine-generating oxidase activity"/>
    <property type="evidence" value="ECO:0007669"/>
    <property type="project" value="TreeGrafter"/>
</dbReference>
<sequence>MAEKSKPTRMIRLDGGTFKMGSEAFYPDEGPVHERTVAAFEIDLHPVTNAQYAAFVADTGYLTVAERPLDPADFPGADPADLVPGGLVFVPTRGPVDLRDWRQWWAWGAGASWKSPFGSGSSIEGRENHPVTQVALEDAQAYAEWAGKRLPSEAEFEYAARGGLADATYAWGEEVHPDGRLMANTWQGSFPWRNTGAARWVGTSPVGTFPANGYGLVDCIGNVWEWTTDFYTERHEPELEREPVNLLEAQGGCGDGCRCGPSSREAAQAAASAENGSTIPRRVLKGGSHLCAPEYCLRYRPAARSPQADDTATTHIGFRCVRSV</sequence>
<evidence type="ECO:0000259" key="1">
    <source>
        <dbReference type="Pfam" id="PF03781"/>
    </source>
</evidence>
<dbReference type="PANTHER" id="PTHR23150:SF19">
    <property type="entry name" value="FORMYLGLYCINE-GENERATING ENZYME"/>
    <property type="match status" value="1"/>
</dbReference>
<dbReference type="PANTHER" id="PTHR23150">
    <property type="entry name" value="SULFATASE MODIFYING FACTOR 1, 2"/>
    <property type="match status" value="1"/>
</dbReference>
<feature type="domain" description="Sulfatase-modifying factor enzyme-like" evidence="1">
    <location>
        <begin position="8"/>
        <end position="322"/>
    </location>
</feature>
<reference evidence="2 3" key="1">
    <citation type="submission" date="2020-07" db="EMBL/GenBank/DDBJ databases">
        <title>Sequencing the genomes of 1000 actinobacteria strains.</title>
        <authorList>
            <person name="Klenk H.-P."/>
        </authorList>
    </citation>
    <scope>NUCLEOTIDE SEQUENCE [LARGE SCALE GENOMIC DNA]</scope>
    <source>
        <strain evidence="2 3">DSM 26487</strain>
    </source>
</reference>
<dbReference type="Proteomes" id="UP000564496">
    <property type="component" value="Unassembled WGS sequence"/>
</dbReference>
<keyword evidence="3" id="KW-1185">Reference proteome</keyword>
<dbReference type="RefSeq" id="WP_343051434.1">
    <property type="nucleotide sequence ID" value="NZ_JACBZR010000001.1"/>
</dbReference>
<dbReference type="EMBL" id="JACBZR010000001">
    <property type="protein sequence ID" value="NYI75972.1"/>
    <property type="molecule type" value="Genomic_DNA"/>
</dbReference>
<evidence type="ECO:0000313" key="3">
    <source>
        <dbReference type="Proteomes" id="UP000564496"/>
    </source>
</evidence>
<accession>A0A7Z0DIH4</accession>
<dbReference type="InterPro" id="IPR051043">
    <property type="entry name" value="Sulfatase_Mod_Factor_Kinase"/>
</dbReference>
<organism evidence="2 3">
    <name type="scientific">Nocardioides panzhihuensis</name>
    <dbReference type="NCBI Taxonomy" id="860243"/>
    <lineage>
        <taxon>Bacteria</taxon>
        <taxon>Bacillati</taxon>
        <taxon>Actinomycetota</taxon>
        <taxon>Actinomycetes</taxon>
        <taxon>Propionibacteriales</taxon>
        <taxon>Nocardioidaceae</taxon>
        <taxon>Nocardioides</taxon>
    </lineage>
</organism>
<dbReference type="AlphaFoldDB" id="A0A7Z0DIH4"/>
<proteinExistence type="predicted"/>
<gene>
    <name evidence="2" type="ORF">BJ988_000620</name>
</gene>
<dbReference type="Pfam" id="PF03781">
    <property type="entry name" value="FGE-sulfatase"/>
    <property type="match status" value="1"/>
</dbReference>
<protein>
    <submittedName>
        <fullName evidence="2">Formylglycine-generating enzyme required for sulfatase activity</fullName>
    </submittedName>
</protein>
<dbReference type="SUPFAM" id="SSF56436">
    <property type="entry name" value="C-type lectin-like"/>
    <property type="match status" value="1"/>
</dbReference>
<dbReference type="InterPro" id="IPR005532">
    <property type="entry name" value="SUMF_dom"/>
</dbReference>
<evidence type="ECO:0000313" key="2">
    <source>
        <dbReference type="EMBL" id="NYI75972.1"/>
    </source>
</evidence>
<comment type="caution">
    <text evidence="2">The sequence shown here is derived from an EMBL/GenBank/DDBJ whole genome shotgun (WGS) entry which is preliminary data.</text>
</comment>
<dbReference type="InterPro" id="IPR016187">
    <property type="entry name" value="CTDL_fold"/>
</dbReference>
<name>A0A7Z0DIH4_9ACTN</name>
<dbReference type="Gene3D" id="3.90.1580.10">
    <property type="entry name" value="paralog of FGE (formylglycine-generating enzyme)"/>
    <property type="match status" value="1"/>
</dbReference>